<feature type="transmembrane region" description="Helical" evidence="1">
    <location>
        <begin position="63"/>
        <end position="85"/>
    </location>
</feature>
<keyword evidence="3" id="KW-1185">Reference proteome</keyword>
<keyword evidence="1" id="KW-0812">Transmembrane</keyword>
<accession>A0A3P3W0V5</accession>
<gene>
    <name evidence="2" type="ORF">EG850_00145</name>
</gene>
<dbReference type="OrthoDB" id="5121696at2"/>
<protein>
    <recommendedName>
        <fullName evidence="4">Integral membrane protein</fullName>
    </recommendedName>
</protein>
<evidence type="ECO:0008006" key="4">
    <source>
        <dbReference type="Google" id="ProtNLM"/>
    </source>
</evidence>
<reference evidence="2 3" key="1">
    <citation type="submission" date="2018-11" db="EMBL/GenBank/DDBJ databases">
        <title>YIM 102482-1 draft genome.</title>
        <authorList>
            <person name="Li G."/>
            <person name="Jiang Y."/>
        </authorList>
    </citation>
    <scope>NUCLEOTIDE SEQUENCE [LARGE SCALE GENOMIC DNA]</scope>
    <source>
        <strain evidence="2 3">YIM 102482-1</strain>
    </source>
</reference>
<dbReference type="Proteomes" id="UP000274391">
    <property type="component" value="Unassembled WGS sequence"/>
</dbReference>
<keyword evidence="1" id="KW-1133">Transmembrane helix</keyword>
<dbReference type="EMBL" id="RQVS01000001">
    <property type="protein sequence ID" value="RRJ88600.1"/>
    <property type="molecule type" value="Genomic_DNA"/>
</dbReference>
<evidence type="ECO:0000256" key="1">
    <source>
        <dbReference type="SAM" id="Phobius"/>
    </source>
</evidence>
<organism evidence="2 3">
    <name type="scientific">Gulosibacter macacae</name>
    <dbReference type="NCBI Taxonomy" id="2488791"/>
    <lineage>
        <taxon>Bacteria</taxon>
        <taxon>Bacillati</taxon>
        <taxon>Actinomycetota</taxon>
        <taxon>Actinomycetes</taxon>
        <taxon>Micrococcales</taxon>
        <taxon>Microbacteriaceae</taxon>
        <taxon>Gulosibacter</taxon>
    </lineage>
</organism>
<keyword evidence="1" id="KW-0472">Membrane</keyword>
<proteinExistence type="predicted"/>
<dbReference type="RefSeq" id="WP_124968644.1">
    <property type="nucleotide sequence ID" value="NZ_RQVS01000001.1"/>
</dbReference>
<comment type="caution">
    <text evidence="2">The sequence shown here is derived from an EMBL/GenBank/DDBJ whole genome shotgun (WGS) entry which is preliminary data.</text>
</comment>
<dbReference type="AlphaFoldDB" id="A0A3P3W0V5"/>
<evidence type="ECO:0000313" key="2">
    <source>
        <dbReference type="EMBL" id="RRJ88600.1"/>
    </source>
</evidence>
<sequence>MEMFFAGLFGLLIGAATIPLARPTGKIGNLLLPAIGGAVALGYWAVATWLTQLSGFSWLAYDATWIWVLLVAIVAITCILVARILPARRAVDDQDLLDRLSHVGRAEV</sequence>
<name>A0A3P3W0V5_9MICO</name>
<feature type="transmembrane region" description="Helical" evidence="1">
    <location>
        <begin position="31"/>
        <end position="51"/>
    </location>
</feature>
<evidence type="ECO:0000313" key="3">
    <source>
        <dbReference type="Proteomes" id="UP000274391"/>
    </source>
</evidence>